<dbReference type="PANTHER" id="PTHR44757:SF2">
    <property type="entry name" value="BIOFILM ARCHITECTURE MAINTENANCE PROTEIN MBAA"/>
    <property type="match status" value="1"/>
</dbReference>
<dbReference type="Proteomes" id="UP000078287">
    <property type="component" value="Unassembled WGS sequence"/>
</dbReference>
<evidence type="ECO:0000313" key="5">
    <source>
        <dbReference type="Proteomes" id="UP000078287"/>
    </source>
</evidence>
<evidence type="ECO:0000259" key="2">
    <source>
        <dbReference type="PROSITE" id="PS50112"/>
    </source>
</evidence>
<dbReference type="InterPro" id="IPR000700">
    <property type="entry name" value="PAS-assoc_C"/>
</dbReference>
<evidence type="ECO:0008006" key="6">
    <source>
        <dbReference type="Google" id="ProtNLM"/>
    </source>
</evidence>
<comment type="caution">
    <text evidence="4">The sequence shown here is derived from an EMBL/GenBank/DDBJ whole genome shotgun (WGS) entry which is preliminary data.</text>
</comment>
<accession>A0A178MAH5</accession>
<dbReference type="Pfam" id="PF00989">
    <property type="entry name" value="PAS"/>
    <property type="match status" value="1"/>
</dbReference>
<dbReference type="InterPro" id="IPR029016">
    <property type="entry name" value="GAF-like_dom_sf"/>
</dbReference>
<dbReference type="PROSITE" id="PS50112">
    <property type="entry name" value="PAS"/>
    <property type="match status" value="3"/>
</dbReference>
<dbReference type="SUPFAM" id="SSF55781">
    <property type="entry name" value="GAF domain-like"/>
    <property type="match status" value="1"/>
</dbReference>
<dbReference type="Pfam" id="PF13185">
    <property type="entry name" value="GAF_2"/>
    <property type="match status" value="1"/>
</dbReference>
<dbReference type="PROSITE" id="PS50113">
    <property type="entry name" value="PAC"/>
    <property type="match status" value="1"/>
</dbReference>
<dbReference type="SMART" id="SM00086">
    <property type="entry name" value="PAC"/>
    <property type="match status" value="2"/>
</dbReference>
<evidence type="ECO:0000259" key="3">
    <source>
        <dbReference type="PROSITE" id="PS50113"/>
    </source>
</evidence>
<dbReference type="RefSeq" id="WP_066787251.1">
    <property type="nucleotide sequence ID" value="NZ_LWQS01000052.1"/>
</dbReference>
<keyword evidence="1" id="KW-0472">Membrane</keyword>
<dbReference type="Gene3D" id="3.30.450.40">
    <property type="match status" value="1"/>
</dbReference>
<gene>
    <name evidence="4" type="ORF">A6A03_14070</name>
</gene>
<keyword evidence="1" id="KW-1133">Transmembrane helix</keyword>
<feature type="domain" description="PAS" evidence="2">
    <location>
        <begin position="488"/>
        <end position="533"/>
    </location>
</feature>
<dbReference type="InterPro" id="IPR035965">
    <property type="entry name" value="PAS-like_dom_sf"/>
</dbReference>
<feature type="transmembrane region" description="Helical" evidence="1">
    <location>
        <begin position="45"/>
        <end position="67"/>
    </location>
</feature>
<dbReference type="InterPro" id="IPR013767">
    <property type="entry name" value="PAS_fold"/>
</dbReference>
<dbReference type="CDD" id="cd00130">
    <property type="entry name" value="PAS"/>
    <property type="match status" value="3"/>
</dbReference>
<dbReference type="SUPFAM" id="SSF55785">
    <property type="entry name" value="PYP-like sensor domain (PAS domain)"/>
    <property type="match status" value="3"/>
</dbReference>
<dbReference type="AlphaFoldDB" id="A0A178MAH5"/>
<dbReference type="InterPro" id="IPR052155">
    <property type="entry name" value="Biofilm_reg_signaling"/>
</dbReference>
<dbReference type="InterPro" id="IPR001610">
    <property type="entry name" value="PAC"/>
</dbReference>
<evidence type="ECO:0000256" key="1">
    <source>
        <dbReference type="SAM" id="Phobius"/>
    </source>
</evidence>
<reference evidence="4 5" key="1">
    <citation type="submission" date="2016-04" db="EMBL/GenBank/DDBJ databases">
        <title>Chloroflexus islandicus sp. nov., a thermophilic filamentous anoxygenic phototrophic bacterium from geyser Strokkur (Iceland).</title>
        <authorList>
            <person name="Gaisin V.A."/>
            <person name="Kalashnikov A.M."/>
            <person name="Sukhacheva M.V."/>
            <person name="Grouzdev D.S."/>
            <person name="Ivanov T.M."/>
            <person name="Kuznetsov B."/>
            <person name="Gorlenko V.M."/>
        </authorList>
    </citation>
    <scope>NUCLEOTIDE SEQUENCE [LARGE SCALE GENOMIC DNA]</scope>
    <source>
        <strain evidence="5">isl-2</strain>
    </source>
</reference>
<dbReference type="EMBL" id="LWQS01000052">
    <property type="protein sequence ID" value="OAN45752.1"/>
    <property type="molecule type" value="Genomic_DNA"/>
</dbReference>
<dbReference type="Pfam" id="PF13426">
    <property type="entry name" value="PAS_9"/>
    <property type="match status" value="2"/>
</dbReference>
<dbReference type="STRING" id="1707952.A6A03_14070"/>
<dbReference type="InterPro" id="IPR003018">
    <property type="entry name" value="GAF"/>
</dbReference>
<keyword evidence="1" id="KW-0812">Transmembrane</keyword>
<keyword evidence="5" id="KW-1185">Reference proteome</keyword>
<dbReference type="InterPro" id="IPR000014">
    <property type="entry name" value="PAS"/>
</dbReference>
<sequence>MKNKSLPVQYRVRFTGSYILLATIWLLIVHLWMQQDQALPSWKRLPLDIGFIAASALFGYSFITQLWHQIDLQRGLSRLATRLHQLSINAPPSPIFEQEVCRLAVEEVGLRLAWIGLVDPATQQVVPVARWGPASDYVDLVQIRLNDAERGRGPTGMTLRLGQPVVAADIATDPRMKPWRDEALPRGLRSSAALPLHIDGRVIGTLNLYAGQPNFFSDIVIDIGILLAGNLARIVESRQRAMERDAAQAAFHQSEARFRRLAEQAPDIIFRYVLVPQPQLDLVNPAVRAILGYEPEQLLAQMPAFSEFIDQPQIEQVERLIAQGRGQILLHTRRSDGQYVWLDVRFVVVDGAIEGIARDVTAQVEAAARLARYELLSAHARDIVLFVRARDGQILEANTAAERAYGYSRAELCAKTIFDLRASETRQIVRDQMTQANTQGILFETTHLRRDGSMFQVEVSSVGADIGNERVLLSVIRDITERRKAQAELDLLRTALNASAQAIVITDIHGVIEWANPSFTVLTGYPVAEAIGRHTRLLRSGKHDLSFYAAMWAQILSGQPWRGELINRRKDGSLYHEEMTITPVKRDG</sequence>
<proteinExistence type="predicted"/>
<dbReference type="PANTHER" id="PTHR44757">
    <property type="entry name" value="DIGUANYLATE CYCLASE DGCP"/>
    <property type="match status" value="1"/>
</dbReference>
<feature type="domain" description="PAS" evidence="2">
    <location>
        <begin position="254"/>
        <end position="321"/>
    </location>
</feature>
<organism evidence="4 5">
    <name type="scientific">Chloroflexus islandicus</name>
    <dbReference type="NCBI Taxonomy" id="1707952"/>
    <lineage>
        <taxon>Bacteria</taxon>
        <taxon>Bacillati</taxon>
        <taxon>Chloroflexota</taxon>
        <taxon>Chloroflexia</taxon>
        <taxon>Chloroflexales</taxon>
        <taxon>Chloroflexineae</taxon>
        <taxon>Chloroflexaceae</taxon>
        <taxon>Chloroflexus</taxon>
    </lineage>
</organism>
<dbReference type="GO" id="GO:0006355">
    <property type="term" value="P:regulation of DNA-templated transcription"/>
    <property type="evidence" value="ECO:0007669"/>
    <property type="project" value="InterPro"/>
</dbReference>
<evidence type="ECO:0000313" key="4">
    <source>
        <dbReference type="EMBL" id="OAN45752.1"/>
    </source>
</evidence>
<dbReference type="NCBIfam" id="TIGR00229">
    <property type="entry name" value="sensory_box"/>
    <property type="match status" value="3"/>
</dbReference>
<dbReference type="OrthoDB" id="9804863at2"/>
<dbReference type="SMART" id="SM00091">
    <property type="entry name" value="PAS"/>
    <property type="match status" value="3"/>
</dbReference>
<dbReference type="SMART" id="SM00065">
    <property type="entry name" value="GAF"/>
    <property type="match status" value="1"/>
</dbReference>
<feature type="transmembrane region" description="Helical" evidence="1">
    <location>
        <begin position="12"/>
        <end position="33"/>
    </location>
</feature>
<protein>
    <recommendedName>
        <fullName evidence="6">Histidine kinase</fullName>
    </recommendedName>
</protein>
<feature type="domain" description="PAC" evidence="3">
    <location>
        <begin position="441"/>
        <end position="491"/>
    </location>
</feature>
<dbReference type="Gene3D" id="3.30.450.20">
    <property type="entry name" value="PAS domain"/>
    <property type="match status" value="3"/>
</dbReference>
<feature type="domain" description="PAS" evidence="2">
    <location>
        <begin position="385"/>
        <end position="440"/>
    </location>
</feature>
<name>A0A178MAH5_9CHLR</name>